<evidence type="ECO:0000256" key="1">
    <source>
        <dbReference type="ARBA" id="ARBA00009196"/>
    </source>
</evidence>
<protein>
    <recommendedName>
        <fullName evidence="11">Serine/threonine-protein kinase RIO3</fullName>
        <ecNumber evidence="11">2.7.11.1</ecNumber>
    </recommendedName>
</protein>
<dbReference type="InterPro" id="IPR011009">
    <property type="entry name" value="Kinase-like_dom_sf"/>
</dbReference>
<dbReference type="Gene3D" id="1.10.510.10">
    <property type="entry name" value="Transferase(Phosphotransferase) domain 1"/>
    <property type="match status" value="1"/>
</dbReference>
<dbReference type="GO" id="GO:0106310">
    <property type="term" value="F:protein serine kinase activity"/>
    <property type="evidence" value="ECO:0007669"/>
    <property type="project" value="RHEA"/>
</dbReference>
<dbReference type="EC" id="2.7.11.1" evidence="11"/>
<comment type="similarity">
    <text evidence="1 11">Belongs to the protein kinase superfamily. RIO-type Ser/Thr kinase family.</text>
</comment>
<dbReference type="GO" id="GO:0005524">
    <property type="term" value="F:ATP binding"/>
    <property type="evidence" value="ECO:0007669"/>
    <property type="project" value="UniProtKB-UniRule"/>
</dbReference>
<dbReference type="GO" id="GO:0004674">
    <property type="term" value="F:protein serine/threonine kinase activity"/>
    <property type="evidence" value="ECO:0007669"/>
    <property type="project" value="UniProtKB-UniRule"/>
</dbReference>
<evidence type="ECO:0000256" key="8">
    <source>
        <dbReference type="ARBA" id="ARBA00022842"/>
    </source>
</evidence>
<dbReference type="Pfam" id="PF01163">
    <property type="entry name" value="RIO1"/>
    <property type="match status" value="1"/>
</dbReference>
<dbReference type="GO" id="GO:0046872">
    <property type="term" value="F:metal ion binding"/>
    <property type="evidence" value="ECO:0007669"/>
    <property type="project" value="UniProtKB-UniRule"/>
</dbReference>
<organism evidence="15 16">
    <name type="scientific">Strongyloides papillosus</name>
    <name type="common">Intestinal threadworm</name>
    <dbReference type="NCBI Taxonomy" id="174720"/>
    <lineage>
        <taxon>Eukaryota</taxon>
        <taxon>Metazoa</taxon>
        <taxon>Ecdysozoa</taxon>
        <taxon>Nematoda</taxon>
        <taxon>Chromadorea</taxon>
        <taxon>Rhabditida</taxon>
        <taxon>Tylenchina</taxon>
        <taxon>Panagrolaimomorpha</taxon>
        <taxon>Strongyloidoidea</taxon>
        <taxon>Strongyloididae</taxon>
        <taxon>Strongyloides</taxon>
    </lineage>
</organism>
<sequence length="582" mass="67273">MIQFQFSMISIGKMMDPKEVDDDLGGVLEDEELKIAIEMQKKWDLEKEKGKDGGGTSCPWQKSVPVCAPKLVDIMSEEVASKISTEECNSLPENKESSNIVTSPPEEAEEMDPDLKLAMELQKQFDAELTIDNTDYEEAIKLQKIFDEEIAQVYDKDHSLDISEAKKLQHEWDMEVLNKQSPKPITFGMTRYKYSHDDDIDDYEALLQEYEDEEDIKEQSWMKKYEKKDNFVGDADDPKGDFTTSTKHDTELAKIRNADKTMNFAIGMNIGDCSDEKISSKVFNKLRQYSKDEIKRNFKIKDKAEKSTYEQGMDEDTRLIIFKLIQRNELDSVEGIIASGKESIVLHAKKEQWNFAIKVYKKTLTEFKNRNDYVKDDFRFKNPRHVLKVWAVKEFLNLRRLMKAEIRAPEPLYVKKNVLVMRMIGEDKPALRIKDVVFQDDETKELAFQKVEKIIDDMYKNCKLVHGDLSEFNLLYDKGVIYVIDVSQAMDLSHPNSLVFLLRDIKNILNFFNSIGTPNLPSAGALFEKFTGIPIDPTKSVEVQVEQFEADNRNIHLRDDKAKPCNVEVRAMIEDENDSKSS</sequence>
<keyword evidence="5 11" id="KW-0547">Nucleotide-binding</keyword>
<evidence type="ECO:0000313" key="16">
    <source>
        <dbReference type="WBParaSite" id="SPAL_0000552300.1"/>
    </source>
</evidence>
<keyword evidence="4 11" id="KW-0479">Metal-binding</keyword>
<dbReference type="SUPFAM" id="SSF56112">
    <property type="entry name" value="Protein kinase-like (PK-like)"/>
    <property type="match status" value="1"/>
</dbReference>
<evidence type="ECO:0000256" key="6">
    <source>
        <dbReference type="ARBA" id="ARBA00022777"/>
    </source>
</evidence>
<dbReference type="AlphaFoldDB" id="A0A0N5BHT8"/>
<reference evidence="16" key="1">
    <citation type="submission" date="2017-02" db="UniProtKB">
        <authorList>
            <consortium name="WormBaseParasite"/>
        </authorList>
    </citation>
    <scope>IDENTIFICATION</scope>
</reference>
<name>A0A0N5BHT8_STREA</name>
<feature type="coiled-coil region" evidence="12">
    <location>
        <begin position="193"/>
        <end position="220"/>
    </location>
</feature>
<dbReference type="WBParaSite" id="SPAL_0000552300.1">
    <property type="protein sequence ID" value="SPAL_0000552300.1"/>
    <property type="gene ID" value="SPAL_0000552300"/>
</dbReference>
<dbReference type="CDD" id="cd05145">
    <property type="entry name" value="RIO1_like"/>
    <property type="match status" value="1"/>
</dbReference>
<comment type="catalytic activity">
    <reaction evidence="9 11">
        <text>L-threonyl-[protein] + ATP = O-phospho-L-threonyl-[protein] + ADP + H(+)</text>
        <dbReference type="Rhea" id="RHEA:46608"/>
        <dbReference type="Rhea" id="RHEA-COMP:11060"/>
        <dbReference type="Rhea" id="RHEA-COMP:11605"/>
        <dbReference type="ChEBI" id="CHEBI:15378"/>
        <dbReference type="ChEBI" id="CHEBI:30013"/>
        <dbReference type="ChEBI" id="CHEBI:30616"/>
        <dbReference type="ChEBI" id="CHEBI:61977"/>
        <dbReference type="ChEBI" id="CHEBI:456216"/>
        <dbReference type="EC" id="2.7.11.1"/>
    </reaction>
</comment>
<evidence type="ECO:0000313" key="15">
    <source>
        <dbReference type="Proteomes" id="UP000046392"/>
    </source>
</evidence>
<evidence type="ECO:0000256" key="11">
    <source>
        <dbReference type="PIRNR" id="PIRNR038146"/>
    </source>
</evidence>
<dbReference type="InterPro" id="IPR000687">
    <property type="entry name" value="RIO_kinase"/>
</dbReference>
<keyword evidence="8 11" id="KW-0460">Magnesium</keyword>
<evidence type="ECO:0000259" key="14">
    <source>
        <dbReference type="SMART" id="SM00090"/>
    </source>
</evidence>
<evidence type="ECO:0000256" key="2">
    <source>
        <dbReference type="ARBA" id="ARBA00022527"/>
    </source>
</evidence>
<keyword evidence="12" id="KW-0175">Coiled coil</keyword>
<dbReference type="InterPro" id="IPR017406">
    <property type="entry name" value="Ser/Thr_kinase_Rio3"/>
</dbReference>
<keyword evidence="2 11" id="KW-0723">Serine/threonine-protein kinase</keyword>
<feature type="domain" description="RIO kinase" evidence="14">
    <location>
        <begin position="302"/>
        <end position="532"/>
    </location>
</feature>
<comment type="catalytic activity">
    <reaction evidence="10 11">
        <text>L-seryl-[protein] + ATP = O-phospho-L-seryl-[protein] + ADP + H(+)</text>
        <dbReference type="Rhea" id="RHEA:17989"/>
        <dbReference type="Rhea" id="RHEA-COMP:9863"/>
        <dbReference type="Rhea" id="RHEA-COMP:11604"/>
        <dbReference type="ChEBI" id="CHEBI:15378"/>
        <dbReference type="ChEBI" id="CHEBI:29999"/>
        <dbReference type="ChEBI" id="CHEBI:30616"/>
        <dbReference type="ChEBI" id="CHEBI:83421"/>
        <dbReference type="ChEBI" id="CHEBI:456216"/>
        <dbReference type="EC" id="2.7.11.1"/>
    </reaction>
</comment>
<dbReference type="Gene3D" id="3.30.200.20">
    <property type="entry name" value="Phosphorylase Kinase, domain 1"/>
    <property type="match status" value="1"/>
</dbReference>
<feature type="region of interest" description="Disordered" evidence="13">
    <location>
        <begin position="88"/>
        <end position="107"/>
    </location>
</feature>
<keyword evidence="15" id="KW-1185">Reference proteome</keyword>
<dbReference type="InterPro" id="IPR051272">
    <property type="entry name" value="RIO-type_Ser/Thr_kinase"/>
</dbReference>
<evidence type="ECO:0000256" key="4">
    <source>
        <dbReference type="ARBA" id="ARBA00022723"/>
    </source>
</evidence>
<dbReference type="STRING" id="174720.A0A0N5BHT8"/>
<dbReference type="PIRSF" id="PIRSF038146">
    <property type="entry name" value="Ser/Thr_PK_RIO3"/>
    <property type="match status" value="1"/>
</dbReference>
<evidence type="ECO:0000256" key="5">
    <source>
        <dbReference type="ARBA" id="ARBA00022741"/>
    </source>
</evidence>
<evidence type="ECO:0000256" key="9">
    <source>
        <dbReference type="ARBA" id="ARBA00047899"/>
    </source>
</evidence>
<evidence type="ECO:0000256" key="7">
    <source>
        <dbReference type="ARBA" id="ARBA00022840"/>
    </source>
</evidence>
<dbReference type="PROSITE" id="PS01245">
    <property type="entry name" value="RIO1"/>
    <property type="match status" value="1"/>
</dbReference>
<keyword evidence="7" id="KW-0067">ATP-binding</keyword>
<dbReference type="Proteomes" id="UP000046392">
    <property type="component" value="Unplaced"/>
</dbReference>
<dbReference type="SMART" id="SM00090">
    <property type="entry name" value="RIO"/>
    <property type="match status" value="1"/>
</dbReference>
<accession>A0A0N5BHT8</accession>
<comment type="cofactor">
    <cofactor evidence="11">
        <name>Mg(2+)</name>
        <dbReference type="ChEBI" id="CHEBI:18420"/>
    </cofactor>
</comment>
<evidence type="ECO:0000256" key="12">
    <source>
        <dbReference type="SAM" id="Coils"/>
    </source>
</evidence>
<evidence type="ECO:0000256" key="10">
    <source>
        <dbReference type="ARBA" id="ARBA00048679"/>
    </source>
</evidence>
<dbReference type="PANTHER" id="PTHR45723">
    <property type="entry name" value="SERINE/THREONINE-PROTEIN KINASE RIO1"/>
    <property type="match status" value="1"/>
</dbReference>
<evidence type="ECO:0000256" key="13">
    <source>
        <dbReference type="SAM" id="MobiDB-lite"/>
    </source>
</evidence>
<feature type="compositionally biased region" description="Polar residues" evidence="13">
    <location>
        <begin position="88"/>
        <end position="102"/>
    </location>
</feature>
<dbReference type="InterPro" id="IPR018935">
    <property type="entry name" value="RIO_kinase_CS"/>
</dbReference>
<dbReference type="InterPro" id="IPR018934">
    <property type="entry name" value="RIO_dom"/>
</dbReference>
<evidence type="ECO:0000256" key="3">
    <source>
        <dbReference type="ARBA" id="ARBA00022679"/>
    </source>
</evidence>
<keyword evidence="3 11" id="KW-0808">Transferase</keyword>
<proteinExistence type="inferred from homology"/>
<keyword evidence="6 11" id="KW-0418">Kinase</keyword>